<keyword evidence="3" id="KW-0963">Cytoplasm</keyword>
<dbReference type="NCBIfam" id="NF006829">
    <property type="entry name" value="PRK09352.1"/>
    <property type="match status" value="1"/>
</dbReference>
<keyword evidence="7" id="KW-0443">Lipid metabolism</keyword>
<dbReference type="Proteomes" id="UP001056336">
    <property type="component" value="Chromosome"/>
</dbReference>
<dbReference type="NCBIfam" id="TIGR00747">
    <property type="entry name" value="fabH"/>
    <property type="match status" value="1"/>
</dbReference>
<comment type="similarity">
    <text evidence="2">Belongs to the thiolase-like superfamily. FabH family.</text>
</comment>
<evidence type="ECO:0000256" key="3">
    <source>
        <dbReference type="ARBA" id="ARBA00022490"/>
    </source>
</evidence>
<proteinExistence type="inferred from homology"/>
<dbReference type="InterPro" id="IPR013751">
    <property type="entry name" value="ACP_syn_III_N"/>
</dbReference>
<keyword evidence="6" id="KW-0276">Fatty acid metabolism</keyword>
<comment type="pathway">
    <text evidence="1">Lipid metabolism.</text>
</comment>
<evidence type="ECO:0000256" key="2">
    <source>
        <dbReference type="ARBA" id="ARBA00008642"/>
    </source>
</evidence>
<keyword evidence="5" id="KW-0808">Transferase</keyword>
<dbReference type="RefSeq" id="WP_249769811.1">
    <property type="nucleotide sequence ID" value="NZ_CP097332.1"/>
</dbReference>
<evidence type="ECO:0000256" key="1">
    <source>
        <dbReference type="ARBA" id="ARBA00005189"/>
    </source>
</evidence>
<keyword evidence="8" id="KW-0275">Fatty acid biosynthesis</keyword>
<gene>
    <name evidence="12" type="ORF">M6D93_13535</name>
</gene>
<evidence type="ECO:0000256" key="9">
    <source>
        <dbReference type="ARBA" id="ARBA00023315"/>
    </source>
</evidence>
<reference evidence="12" key="1">
    <citation type="journal article" date="2018" name="Int. J. Syst. Evol. Microbiol.">
        <title>Jatrophihabitans telluris sp. nov., isolated from sediment soil of lava forest wetlands and the emended description of the genus Jatrophihabitans.</title>
        <authorList>
            <person name="Lee K.C."/>
            <person name="Suh M.K."/>
            <person name="Eom M.K."/>
            <person name="Kim K.K."/>
            <person name="Kim J.S."/>
            <person name="Kim D.S."/>
            <person name="Ko S.H."/>
            <person name="Shin Y.K."/>
            <person name="Lee J.S."/>
        </authorList>
    </citation>
    <scope>NUCLEOTIDE SEQUENCE</scope>
    <source>
        <strain evidence="12">N237</strain>
    </source>
</reference>
<evidence type="ECO:0000256" key="7">
    <source>
        <dbReference type="ARBA" id="ARBA00023098"/>
    </source>
</evidence>
<evidence type="ECO:0000259" key="11">
    <source>
        <dbReference type="Pfam" id="PF08545"/>
    </source>
</evidence>
<name>A0ABY4QWW4_9ACTN</name>
<evidence type="ECO:0000259" key="10">
    <source>
        <dbReference type="Pfam" id="PF08541"/>
    </source>
</evidence>
<dbReference type="PANTHER" id="PTHR34069:SF2">
    <property type="entry name" value="BETA-KETOACYL-[ACYL-CARRIER-PROTEIN] SYNTHASE III"/>
    <property type="match status" value="1"/>
</dbReference>
<feature type="domain" description="Beta-ketoacyl-[acyl-carrier-protein] synthase III N-terminal" evidence="11">
    <location>
        <begin position="115"/>
        <end position="192"/>
    </location>
</feature>
<keyword evidence="4" id="KW-0444">Lipid biosynthesis</keyword>
<organism evidence="12 13">
    <name type="scientific">Jatrophihabitans telluris</name>
    <dbReference type="NCBI Taxonomy" id="2038343"/>
    <lineage>
        <taxon>Bacteria</taxon>
        <taxon>Bacillati</taxon>
        <taxon>Actinomycetota</taxon>
        <taxon>Actinomycetes</taxon>
        <taxon>Jatrophihabitantales</taxon>
        <taxon>Jatrophihabitantaceae</taxon>
        <taxon>Jatrophihabitans</taxon>
    </lineage>
</organism>
<protein>
    <submittedName>
        <fullName evidence="12">Ketoacyl-ACP synthase III</fullName>
    </submittedName>
</protein>
<dbReference type="InterPro" id="IPR004655">
    <property type="entry name" value="FabH"/>
</dbReference>
<sequence>MPITTPAGPAGARIVSLGHYQPDYVVTNHDLIARGVETDDEWIKSRVGIAERRFAQHESLLDMAEAASSKAIANSGIPASDIDLVILATCTQLFAVPNGSAELAHRLGITSPGAYDLNAACAGFAYAVAAASSAIMTGQARNVLVVGAEKLSDWLDFTDRTTCIIFADGAGAAVITASDEIGIGPVVWGSDGANATAISTRPETHALIQDGQTVYRWATSTVGGVALEACERAGVRPDELAAFVPHQANLRIIDMVAKKLGATNAAIARDIVTSGNTSSASIPIAWSKMLERGEIPSGRPVLIVGFGAGLTYAGQVVLSP</sequence>
<evidence type="ECO:0000256" key="8">
    <source>
        <dbReference type="ARBA" id="ARBA00023160"/>
    </source>
</evidence>
<evidence type="ECO:0000256" key="6">
    <source>
        <dbReference type="ARBA" id="ARBA00022832"/>
    </source>
</evidence>
<dbReference type="EMBL" id="CP097332">
    <property type="protein sequence ID" value="UQX87316.1"/>
    <property type="molecule type" value="Genomic_DNA"/>
</dbReference>
<dbReference type="SUPFAM" id="SSF53901">
    <property type="entry name" value="Thiolase-like"/>
    <property type="match status" value="1"/>
</dbReference>
<keyword evidence="9" id="KW-0012">Acyltransferase</keyword>
<feature type="domain" description="Beta-ketoacyl-[acyl-carrier-protein] synthase III C-terminal" evidence="10">
    <location>
        <begin position="230"/>
        <end position="317"/>
    </location>
</feature>
<keyword evidence="13" id="KW-1185">Reference proteome</keyword>
<dbReference type="InterPro" id="IPR013747">
    <property type="entry name" value="ACP_syn_III_C"/>
</dbReference>
<dbReference type="Gene3D" id="3.40.47.10">
    <property type="match status" value="1"/>
</dbReference>
<evidence type="ECO:0000256" key="5">
    <source>
        <dbReference type="ARBA" id="ARBA00022679"/>
    </source>
</evidence>
<evidence type="ECO:0000256" key="4">
    <source>
        <dbReference type="ARBA" id="ARBA00022516"/>
    </source>
</evidence>
<dbReference type="PANTHER" id="PTHR34069">
    <property type="entry name" value="3-OXOACYL-[ACYL-CARRIER-PROTEIN] SYNTHASE 3"/>
    <property type="match status" value="1"/>
</dbReference>
<evidence type="ECO:0000313" key="13">
    <source>
        <dbReference type="Proteomes" id="UP001056336"/>
    </source>
</evidence>
<dbReference type="InterPro" id="IPR016039">
    <property type="entry name" value="Thiolase-like"/>
</dbReference>
<dbReference type="Pfam" id="PF08541">
    <property type="entry name" value="ACP_syn_III_C"/>
    <property type="match status" value="1"/>
</dbReference>
<reference evidence="12" key="2">
    <citation type="submission" date="2022-05" db="EMBL/GenBank/DDBJ databases">
        <authorList>
            <person name="Kim J.-S."/>
            <person name="Lee K."/>
            <person name="Suh M."/>
            <person name="Eom M."/>
            <person name="Kim J.-S."/>
            <person name="Kim D.-S."/>
            <person name="Ko S.-H."/>
            <person name="Shin Y."/>
            <person name="Lee J.-S."/>
        </authorList>
    </citation>
    <scope>NUCLEOTIDE SEQUENCE</scope>
    <source>
        <strain evidence="12">N237</strain>
    </source>
</reference>
<dbReference type="Pfam" id="PF08545">
    <property type="entry name" value="ACP_syn_III"/>
    <property type="match status" value="1"/>
</dbReference>
<evidence type="ECO:0000313" key="12">
    <source>
        <dbReference type="EMBL" id="UQX87316.1"/>
    </source>
</evidence>
<dbReference type="CDD" id="cd00830">
    <property type="entry name" value="KAS_III"/>
    <property type="match status" value="1"/>
</dbReference>
<accession>A0ABY4QWW4</accession>